<dbReference type="VEuPathDB" id="FungiDB:JI435_407310"/>
<sequence>MAHRQVQSAYCGIRHMNMRLARSKITSKNAESVKLCATLFLCLHFSLWAGNFVDGVLRDN</sequence>
<dbReference type="Proteomes" id="UP000663193">
    <property type="component" value="Chromosome 5"/>
</dbReference>
<protein>
    <submittedName>
        <fullName evidence="1">Uncharacterized protein</fullName>
    </submittedName>
</protein>
<accession>A0A7U2EYG4</accession>
<reference evidence="2" key="1">
    <citation type="journal article" date="2021" name="BMC Genomics">
        <title>Chromosome-level genome assembly and manually-curated proteome of model necrotroph Parastagonospora nodorum Sn15 reveals a genome-wide trove of candidate effector homologs, and redundancy of virulence-related functions within an accessory chromosome.</title>
        <authorList>
            <person name="Bertazzoni S."/>
            <person name="Jones D.A.B."/>
            <person name="Phan H.T."/>
            <person name="Tan K.-C."/>
            <person name="Hane J.K."/>
        </authorList>
    </citation>
    <scope>NUCLEOTIDE SEQUENCE [LARGE SCALE GENOMIC DNA]</scope>
    <source>
        <strain evidence="2">SN15 / ATCC MYA-4574 / FGSC 10173)</strain>
    </source>
</reference>
<evidence type="ECO:0000313" key="1">
    <source>
        <dbReference type="EMBL" id="QRC95411.1"/>
    </source>
</evidence>
<proteinExistence type="predicted"/>
<dbReference type="EMBL" id="CP069027">
    <property type="protein sequence ID" value="QRC95411.1"/>
    <property type="molecule type" value="Genomic_DNA"/>
</dbReference>
<name>A0A7U2EYG4_PHANO</name>
<organism evidence="1 2">
    <name type="scientific">Phaeosphaeria nodorum (strain SN15 / ATCC MYA-4574 / FGSC 10173)</name>
    <name type="common">Glume blotch fungus</name>
    <name type="synonym">Parastagonospora nodorum</name>
    <dbReference type="NCBI Taxonomy" id="321614"/>
    <lineage>
        <taxon>Eukaryota</taxon>
        <taxon>Fungi</taxon>
        <taxon>Dikarya</taxon>
        <taxon>Ascomycota</taxon>
        <taxon>Pezizomycotina</taxon>
        <taxon>Dothideomycetes</taxon>
        <taxon>Pleosporomycetidae</taxon>
        <taxon>Pleosporales</taxon>
        <taxon>Pleosporineae</taxon>
        <taxon>Phaeosphaeriaceae</taxon>
        <taxon>Parastagonospora</taxon>
    </lineage>
</organism>
<dbReference type="AlphaFoldDB" id="A0A7U2EYG4"/>
<gene>
    <name evidence="1" type="ORF">JI435_407310</name>
</gene>
<evidence type="ECO:0000313" key="2">
    <source>
        <dbReference type="Proteomes" id="UP000663193"/>
    </source>
</evidence>
<keyword evidence="2" id="KW-1185">Reference proteome</keyword>